<reference evidence="3" key="1">
    <citation type="submission" date="2016-06" db="UniProtKB">
        <authorList>
            <consortium name="WormBaseParasite"/>
        </authorList>
    </citation>
    <scope>IDENTIFICATION</scope>
</reference>
<dbReference type="Proteomes" id="UP000267606">
    <property type="component" value="Unassembled WGS sequence"/>
</dbReference>
<dbReference type="AlphaFoldDB" id="A0A183I1L6"/>
<protein>
    <submittedName>
        <fullName evidence="3">Transposase</fullName>
    </submittedName>
</protein>
<gene>
    <name evidence="1" type="ORF">OFLC_LOCUS13628</name>
</gene>
<proteinExistence type="predicted"/>
<evidence type="ECO:0000313" key="3">
    <source>
        <dbReference type="WBParaSite" id="OFLC_0001362901-mRNA-1"/>
    </source>
</evidence>
<dbReference type="EMBL" id="UZAJ01040303">
    <property type="protein sequence ID" value="VDP14242.1"/>
    <property type="molecule type" value="Genomic_DNA"/>
</dbReference>
<name>A0A183I1L6_9BILA</name>
<evidence type="ECO:0000313" key="2">
    <source>
        <dbReference type="Proteomes" id="UP000267606"/>
    </source>
</evidence>
<sequence>MSVQVFWTDGFVYDTHARIHRYARTHTQGCLEPGHHRGRVITSRTQRVPCHAWVTLMYAYRSAEADAQTHRE</sequence>
<organism evidence="3">
    <name type="scientific">Onchocerca flexuosa</name>
    <dbReference type="NCBI Taxonomy" id="387005"/>
    <lineage>
        <taxon>Eukaryota</taxon>
        <taxon>Metazoa</taxon>
        <taxon>Ecdysozoa</taxon>
        <taxon>Nematoda</taxon>
        <taxon>Chromadorea</taxon>
        <taxon>Rhabditida</taxon>
        <taxon>Spirurina</taxon>
        <taxon>Spiruromorpha</taxon>
        <taxon>Filarioidea</taxon>
        <taxon>Onchocercidae</taxon>
        <taxon>Onchocerca</taxon>
    </lineage>
</organism>
<keyword evidence="2" id="KW-1185">Reference proteome</keyword>
<dbReference type="WBParaSite" id="OFLC_0001362901-mRNA-1">
    <property type="protein sequence ID" value="OFLC_0001362901-mRNA-1"/>
    <property type="gene ID" value="OFLC_0001362901"/>
</dbReference>
<accession>A0A183I1L6</accession>
<evidence type="ECO:0000313" key="1">
    <source>
        <dbReference type="EMBL" id="VDP14242.1"/>
    </source>
</evidence>
<reference evidence="1 2" key="2">
    <citation type="submission" date="2018-11" db="EMBL/GenBank/DDBJ databases">
        <authorList>
            <consortium name="Pathogen Informatics"/>
        </authorList>
    </citation>
    <scope>NUCLEOTIDE SEQUENCE [LARGE SCALE GENOMIC DNA]</scope>
</reference>